<keyword evidence="2" id="KW-1277">Toxin-antitoxin system</keyword>
<accession>A0ABW3KAB6</accession>
<keyword evidence="7" id="KW-0346">Stress response</keyword>
<evidence type="ECO:0000256" key="5">
    <source>
        <dbReference type="ARBA" id="ARBA00022801"/>
    </source>
</evidence>
<dbReference type="Pfam" id="PF07927">
    <property type="entry name" value="HicA_toxin"/>
    <property type="match status" value="1"/>
</dbReference>
<evidence type="ECO:0000313" key="9">
    <source>
        <dbReference type="Proteomes" id="UP001597112"/>
    </source>
</evidence>
<reference evidence="9" key="1">
    <citation type="journal article" date="2019" name="Int. J. Syst. Evol. Microbiol.">
        <title>The Global Catalogue of Microorganisms (GCM) 10K type strain sequencing project: providing services to taxonomists for standard genome sequencing and annotation.</title>
        <authorList>
            <consortium name="The Broad Institute Genomics Platform"/>
            <consortium name="The Broad Institute Genome Sequencing Center for Infectious Disease"/>
            <person name="Wu L."/>
            <person name="Ma J."/>
        </authorList>
    </citation>
    <scope>NUCLEOTIDE SEQUENCE [LARGE SCALE GENOMIC DNA]</scope>
    <source>
        <strain evidence="9">CCUG 58938</strain>
    </source>
</reference>
<name>A0ABW3KAB6_9BACT</name>
<dbReference type="EMBL" id="JBHTKA010000015">
    <property type="protein sequence ID" value="MFD1003038.1"/>
    <property type="molecule type" value="Genomic_DNA"/>
</dbReference>
<evidence type="ECO:0000256" key="4">
    <source>
        <dbReference type="ARBA" id="ARBA00022759"/>
    </source>
</evidence>
<organism evidence="8 9">
    <name type="scientific">Ohtaekwangia kribbensis</name>
    <dbReference type="NCBI Taxonomy" id="688913"/>
    <lineage>
        <taxon>Bacteria</taxon>
        <taxon>Pseudomonadati</taxon>
        <taxon>Bacteroidota</taxon>
        <taxon>Cytophagia</taxon>
        <taxon>Cytophagales</taxon>
        <taxon>Fulvivirgaceae</taxon>
        <taxon>Ohtaekwangia</taxon>
    </lineage>
</organism>
<evidence type="ECO:0000256" key="2">
    <source>
        <dbReference type="ARBA" id="ARBA00022649"/>
    </source>
</evidence>
<dbReference type="SUPFAM" id="SSF54786">
    <property type="entry name" value="YcfA/nrd intein domain"/>
    <property type="match status" value="1"/>
</dbReference>
<protein>
    <submittedName>
        <fullName evidence="8">Type II toxin-antitoxin system HicA family toxin</fullName>
    </submittedName>
</protein>
<evidence type="ECO:0000313" key="8">
    <source>
        <dbReference type="EMBL" id="MFD1003038.1"/>
    </source>
</evidence>
<evidence type="ECO:0000256" key="1">
    <source>
        <dbReference type="ARBA" id="ARBA00006620"/>
    </source>
</evidence>
<dbReference type="RefSeq" id="WP_377585887.1">
    <property type="nucleotide sequence ID" value="NZ_JBHTKA010000015.1"/>
</dbReference>
<sequence>MFVRQSGSHAIYRKAGSKIIIVPIRSKDILTGTLMSILKDAVLKD</sequence>
<evidence type="ECO:0000256" key="6">
    <source>
        <dbReference type="ARBA" id="ARBA00022884"/>
    </source>
</evidence>
<evidence type="ECO:0000256" key="7">
    <source>
        <dbReference type="ARBA" id="ARBA00023016"/>
    </source>
</evidence>
<proteinExistence type="inferred from homology"/>
<dbReference type="Gene3D" id="3.30.920.30">
    <property type="entry name" value="Hypothetical protein"/>
    <property type="match status" value="1"/>
</dbReference>
<keyword evidence="9" id="KW-1185">Reference proteome</keyword>
<comment type="caution">
    <text evidence="8">The sequence shown here is derived from an EMBL/GenBank/DDBJ whole genome shotgun (WGS) entry which is preliminary data.</text>
</comment>
<gene>
    <name evidence="8" type="ORF">ACFQ21_27175</name>
</gene>
<keyword evidence="6" id="KW-0694">RNA-binding</keyword>
<dbReference type="InterPro" id="IPR012933">
    <property type="entry name" value="HicA_mRNA_interferase"/>
</dbReference>
<keyword evidence="5" id="KW-0378">Hydrolase</keyword>
<keyword evidence="3" id="KW-0540">Nuclease</keyword>
<keyword evidence="4" id="KW-0255">Endonuclease</keyword>
<dbReference type="InterPro" id="IPR038570">
    <property type="entry name" value="HicA_sf"/>
</dbReference>
<dbReference type="Proteomes" id="UP001597112">
    <property type="component" value="Unassembled WGS sequence"/>
</dbReference>
<evidence type="ECO:0000256" key="3">
    <source>
        <dbReference type="ARBA" id="ARBA00022722"/>
    </source>
</evidence>
<comment type="similarity">
    <text evidence="1">Belongs to the HicA mRNA interferase family.</text>
</comment>